<organism evidence="2 3">
    <name type="scientific">Novosphingobium mangrovi</name>
    <name type="common">ex Huang et al. 2023</name>
    <dbReference type="NCBI Taxonomy" id="2976432"/>
    <lineage>
        <taxon>Bacteria</taxon>
        <taxon>Pseudomonadati</taxon>
        <taxon>Pseudomonadota</taxon>
        <taxon>Alphaproteobacteria</taxon>
        <taxon>Sphingomonadales</taxon>
        <taxon>Sphingomonadaceae</taxon>
        <taxon>Novosphingobium</taxon>
    </lineage>
</organism>
<evidence type="ECO:0000259" key="1">
    <source>
        <dbReference type="Pfam" id="PF00126"/>
    </source>
</evidence>
<evidence type="ECO:0000313" key="2">
    <source>
        <dbReference type="EMBL" id="MCT2399962.1"/>
    </source>
</evidence>
<dbReference type="PANTHER" id="PTHR30432">
    <property type="entry name" value="TRANSCRIPTIONAL REGULATOR MODE"/>
    <property type="match status" value="1"/>
</dbReference>
<comment type="caution">
    <text evidence="2">The sequence shown here is derived from an EMBL/GenBank/DDBJ whole genome shotgun (WGS) entry which is preliminary data.</text>
</comment>
<evidence type="ECO:0000313" key="3">
    <source>
        <dbReference type="Proteomes" id="UP001165583"/>
    </source>
</evidence>
<keyword evidence="3" id="KW-1185">Reference proteome</keyword>
<dbReference type="PANTHER" id="PTHR30432:SF1">
    <property type="entry name" value="DNA-BINDING TRANSCRIPTIONAL DUAL REGULATOR MODE"/>
    <property type="match status" value="1"/>
</dbReference>
<dbReference type="InterPro" id="IPR036390">
    <property type="entry name" value="WH_DNA-bd_sf"/>
</dbReference>
<dbReference type="EMBL" id="JANZXA010000006">
    <property type="protein sequence ID" value="MCT2399962.1"/>
    <property type="molecule type" value="Genomic_DNA"/>
</dbReference>
<dbReference type="SUPFAM" id="SSF46785">
    <property type="entry name" value="Winged helix' DNA-binding domain"/>
    <property type="match status" value="1"/>
</dbReference>
<accession>A0ABT2I571</accession>
<dbReference type="Gene3D" id="1.10.10.10">
    <property type="entry name" value="Winged helix-like DNA-binding domain superfamily/Winged helix DNA-binding domain"/>
    <property type="match status" value="1"/>
</dbReference>
<protein>
    <submittedName>
        <fullName evidence="2">Winged helix-turn-helix domain-containing protein</fullName>
    </submittedName>
</protein>
<dbReference type="InterPro" id="IPR000847">
    <property type="entry name" value="LysR_HTH_N"/>
</dbReference>
<dbReference type="Pfam" id="PF00126">
    <property type="entry name" value="HTH_1"/>
    <property type="match status" value="1"/>
</dbReference>
<dbReference type="InterPro" id="IPR036388">
    <property type="entry name" value="WH-like_DNA-bd_sf"/>
</dbReference>
<sequence length="126" mass="13816">MNLKPQLKIKIQIHCGDEIAIGPGKADLLDAIREHGSISAAGRAMNMSYRRAWLLVDAMNRCWDAPLVHTAPGRAKGSGAQLTQLGEQVLSHYRALQQTLEHAAQSEHYTALAQQLLPEPKISQKA</sequence>
<dbReference type="InterPro" id="IPR051815">
    <property type="entry name" value="Molybdate_resp_trans_reg"/>
</dbReference>
<name>A0ABT2I571_9SPHN</name>
<feature type="domain" description="HTH lysR-type" evidence="1">
    <location>
        <begin position="28"/>
        <end position="87"/>
    </location>
</feature>
<proteinExistence type="predicted"/>
<gene>
    <name evidence="2" type="ORF">NZK81_10400</name>
</gene>
<dbReference type="Proteomes" id="UP001165583">
    <property type="component" value="Unassembled WGS sequence"/>
</dbReference>
<reference evidence="2" key="1">
    <citation type="submission" date="2022-09" db="EMBL/GenBank/DDBJ databases">
        <title>Novosphingobium sp. Nov., a polycyclic aromatic hydrocarbon-degrading bacterium isolated form mangrove sediments in HongKong.</title>
        <authorList>
            <person name="Hu Z."/>
        </authorList>
    </citation>
    <scope>NUCLEOTIDE SEQUENCE</scope>
    <source>
        <strain evidence="2">HK4-1</strain>
    </source>
</reference>
<dbReference type="RefSeq" id="WP_260046063.1">
    <property type="nucleotide sequence ID" value="NZ_JANZXA010000006.1"/>
</dbReference>